<organism evidence="9 10">
    <name type="scientific">Saccharolobus islandicus (strain M.16.4 / Kamchatka #3)</name>
    <name type="common">Sulfolobus islandicus</name>
    <dbReference type="NCBI Taxonomy" id="426118"/>
    <lineage>
        <taxon>Archaea</taxon>
        <taxon>Thermoproteota</taxon>
        <taxon>Thermoprotei</taxon>
        <taxon>Sulfolobales</taxon>
        <taxon>Sulfolobaceae</taxon>
        <taxon>Saccharolobus</taxon>
    </lineage>
</organism>
<evidence type="ECO:0000256" key="2">
    <source>
        <dbReference type="ARBA" id="ARBA00022722"/>
    </source>
</evidence>
<name>C4KJE1_SACI6</name>
<keyword evidence="3 6" id="KW-0255">Endonuclease</keyword>
<dbReference type="Gene3D" id="3.40.1350.10">
    <property type="match status" value="1"/>
</dbReference>
<dbReference type="GO" id="GO:0005737">
    <property type="term" value="C:cytoplasm"/>
    <property type="evidence" value="ECO:0007669"/>
    <property type="project" value="UniProtKB-SubCell"/>
</dbReference>
<dbReference type="GO" id="GO:0003677">
    <property type="term" value="F:DNA binding"/>
    <property type="evidence" value="ECO:0007669"/>
    <property type="project" value="UniProtKB-KW"/>
</dbReference>
<dbReference type="EC" id="3.1.-.-" evidence="6"/>
<keyword evidence="1 6" id="KW-0963">Cytoplasm</keyword>
<dbReference type="InterPro" id="IPR011856">
    <property type="entry name" value="tRNA_endonuc-like_dom_sf"/>
</dbReference>
<feature type="domain" description="Endonuclease NucS C-terminal" evidence="7">
    <location>
        <begin position="132"/>
        <end position="236"/>
    </location>
</feature>
<dbReference type="SUPFAM" id="SSF52980">
    <property type="entry name" value="Restriction endonuclease-like"/>
    <property type="match status" value="1"/>
</dbReference>
<dbReference type="InterPro" id="IPR048301">
    <property type="entry name" value="NucS_C"/>
</dbReference>
<dbReference type="Gene3D" id="2.70.180.20">
    <property type="match status" value="1"/>
</dbReference>
<dbReference type="EMBL" id="CP001402">
    <property type="protein sequence ID" value="ACR40661.1"/>
    <property type="molecule type" value="Genomic_DNA"/>
</dbReference>
<protein>
    <recommendedName>
        <fullName evidence="6">Endonuclease NucS</fullName>
        <ecNumber evidence="6">3.1.-.-</ecNumber>
    </recommendedName>
</protein>
<evidence type="ECO:0000259" key="7">
    <source>
        <dbReference type="Pfam" id="PF01939"/>
    </source>
</evidence>
<dbReference type="HAMAP" id="MF_00722">
    <property type="entry name" value="NucS"/>
    <property type="match status" value="1"/>
</dbReference>
<sequence>MRISNTVYSVLLNPSNTEIYSFLTERIYRELVVIFATCKVNYKGRAESVASESPRLIILKPDGTVIIHESVKREPLNWQPPGTKIEIMNDYPLKIVAQRKRPKEVIEIDLKEVFYITSAEVKDGDFVIKGREIDIVNTIIQNPSMIEEGFVPLTREYNTPYGKIDLVGLDKKGNFVIIEVKRSKAQLSAVSQLYRYYLHIRETKEDKVRGILVAPDLTTHARELLQKLGLEFIRYDIQKYSSY</sequence>
<dbReference type="InterPro" id="IPR002793">
    <property type="entry name" value="Endonuclease_NucS"/>
</dbReference>
<dbReference type="PANTHER" id="PTHR38814:SF1">
    <property type="entry name" value="ENDONUCLEASE NUCS"/>
    <property type="match status" value="1"/>
</dbReference>
<dbReference type="Pfam" id="PF01939">
    <property type="entry name" value="NucS_C"/>
    <property type="match status" value="1"/>
</dbReference>
<dbReference type="GO" id="GO:0000014">
    <property type="term" value="F:single-stranded DNA endodeoxyribonuclease activity"/>
    <property type="evidence" value="ECO:0007669"/>
    <property type="project" value="UniProtKB-UniRule"/>
</dbReference>
<gene>
    <name evidence="6" type="primary">nucS</name>
    <name evidence="9" type="ordered locus">M164_0025</name>
</gene>
<feature type="domain" description="Endonuclease NucS N-terminal PH-like" evidence="8">
    <location>
        <begin position="29"/>
        <end position="123"/>
    </location>
</feature>
<comment type="function">
    <text evidence="6">Cleaves both 3' and 5' ssDNA extremities of branched DNA structures.</text>
</comment>
<accession>C4KJE1</accession>
<dbReference type="PANTHER" id="PTHR38814">
    <property type="entry name" value="ENDONUCLEASE NUCS"/>
    <property type="match status" value="1"/>
</dbReference>
<reference evidence="9 10" key="1">
    <citation type="journal article" date="2009" name="Proc. Natl. Acad. Sci. U.S.A.">
        <title>Biogeography of the Sulfolobus islandicus pan-genome.</title>
        <authorList>
            <person name="Reno M.L."/>
            <person name="Held N.L."/>
            <person name="Fields C.J."/>
            <person name="Burke P.V."/>
            <person name="Whitaker R.J."/>
        </authorList>
    </citation>
    <scope>NUCLEOTIDE SEQUENCE [LARGE SCALE GENOMIC DNA]</scope>
    <source>
        <strain evidence="10">M.16.4 / Kamchatka #3</strain>
    </source>
</reference>
<dbReference type="NCBIfam" id="NF003270">
    <property type="entry name" value="PRK04247.1"/>
    <property type="match status" value="1"/>
</dbReference>
<keyword evidence="4 6" id="KW-0378">Hydrolase</keyword>
<dbReference type="Proteomes" id="UP000001479">
    <property type="component" value="Chromosome"/>
</dbReference>
<evidence type="ECO:0000256" key="4">
    <source>
        <dbReference type="ARBA" id="ARBA00022801"/>
    </source>
</evidence>
<dbReference type="InterPro" id="IPR048302">
    <property type="entry name" value="NucS_N"/>
</dbReference>
<comment type="subcellular location">
    <subcellularLocation>
        <location evidence="6">Cytoplasm</location>
    </subcellularLocation>
</comment>
<dbReference type="HOGENOM" id="CLU_069350_1_0_2"/>
<evidence type="ECO:0000256" key="3">
    <source>
        <dbReference type="ARBA" id="ARBA00022759"/>
    </source>
</evidence>
<dbReference type="KEGG" id="sid:M164_0025"/>
<evidence type="ECO:0000313" key="9">
    <source>
        <dbReference type="EMBL" id="ACR40661.1"/>
    </source>
</evidence>
<evidence type="ECO:0000256" key="1">
    <source>
        <dbReference type="ARBA" id="ARBA00022490"/>
    </source>
</evidence>
<evidence type="ECO:0000256" key="6">
    <source>
        <dbReference type="HAMAP-Rule" id="MF_00722"/>
    </source>
</evidence>
<keyword evidence="2 6" id="KW-0540">Nuclease</keyword>
<dbReference type="InterPro" id="IPR049173">
    <property type="entry name" value="NucS_N_sf"/>
</dbReference>
<comment type="similarity">
    <text evidence="6">Belongs to the NucS endonuclease family.</text>
</comment>
<keyword evidence="5 6" id="KW-0238">DNA-binding</keyword>
<evidence type="ECO:0000313" key="10">
    <source>
        <dbReference type="Proteomes" id="UP000001479"/>
    </source>
</evidence>
<dbReference type="Pfam" id="PF21003">
    <property type="entry name" value="NucS_N"/>
    <property type="match status" value="1"/>
</dbReference>
<evidence type="ECO:0000256" key="5">
    <source>
        <dbReference type="ARBA" id="ARBA00023125"/>
    </source>
</evidence>
<evidence type="ECO:0000259" key="8">
    <source>
        <dbReference type="Pfam" id="PF21003"/>
    </source>
</evidence>
<dbReference type="InterPro" id="IPR011335">
    <property type="entry name" value="Restrct_endonuc-II-like"/>
</dbReference>
<dbReference type="CDD" id="cd22341">
    <property type="entry name" value="NucS-like"/>
    <property type="match status" value="1"/>
</dbReference>
<dbReference type="AlphaFoldDB" id="C4KJE1"/>
<proteinExistence type="inferred from homology"/>